<evidence type="ECO:0000313" key="3">
    <source>
        <dbReference type="Proteomes" id="UP001404104"/>
    </source>
</evidence>
<organism evidence="2 3">
    <name type="scientific">Sphingomonas qilianensis</name>
    <dbReference type="NCBI Taxonomy" id="1736690"/>
    <lineage>
        <taxon>Bacteria</taxon>
        <taxon>Pseudomonadati</taxon>
        <taxon>Pseudomonadota</taxon>
        <taxon>Alphaproteobacteria</taxon>
        <taxon>Sphingomonadales</taxon>
        <taxon>Sphingomonadaceae</taxon>
        <taxon>Sphingomonas</taxon>
    </lineage>
</organism>
<proteinExistence type="predicted"/>
<feature type="signal peptide" evidence="1">
    <location>
        <begin position="1"/>
        <end position="25"/>
    </location>
</feature>
<sequence length="227" mass="24971">MTVLLRTIFAATIAASALAPLPASAQFYMKSFDFSGAPVRGDEPIIGLNMPDATEAELDAGLVWNLRAALNIAALQCQFAPNLLTVPQYNMVMLDHAGELKSTYATLTKYFARKNKAPRAAQMALDQFGTRVYSSYSTTSAQLGFCQTASNIGRAAIFAPRGSLHVVAKNRLREMRNALLPYGEQRFPRGIGFEDRRVLVPRLDAQCWKGSSWNARKCGSSVQWVMQ</sequence>
<dbReference type="Proteomes" id="UP001404104">
    <property type="component" value="Unassembled WGS sequence"/>
</dbReference>
<dbReference type="EMBL" id="JBDIMF010000001">
    <property type="protein sequence ID" value="MEN2785871.1"/>
    <property type="molecule type" value="Genomic_DNA"/>
</dbReference>
<gene>
    <name evidence="2" type="ORF">ABC969_05480</name>
</gene>
<feature type="chain" id="PRO_5047339359" evidence="1">
    <location>
        <begin position="26"/>
        <end position="227"/>
    </location>
</feature>
<evidence type="ECO:0000256" key="1">
    <source>
        <dbReference type="SAM" id="SignalP"/>
    </source>
</evidence>
<evidence type="ECO:0000313" key="2">
    <source>
        <dbReference type="EMBL" id="MEN2785871.1"/>
    </source>
</evidence>
<keyword evidence="1" id="KW-0732">Signal</keyword>
<dbReference type="RefSeq" id="WP_345863511.1">
    <property type="nucleotide sequence ID" value="NZ_JBDIMF010000001.1"/>
</dbReference>
<name>A0ABU9XPW5_9SPHN</name>
<reference evidence="2 3" key="1">
    <citation type="submission" date="2024-05" db="EMBL/GenBank/DDBJ databases">
        <authorList>
            <person name="Liu Q."/>
            <person name="Xin Y.-H."/>
        </authorList>
    </citation>
    <scope>NUCLEOTIDE SEQUENCE [LARGE SCALE GENOMIC DNA]</scope>
    <source>
        <strain evidence="2 3">CGMCC 1.15349</strain>
    </source>
</reference>
<protein>
    <submittedName>
        <fullName evidence="2">Uncharacterized protein</fullName>
    </submittedName>
</protein>
<comment type="caution">
    <text evidence="2">The sequence shown here is derived from an EMBL/GenBank/DDBJ whole genome shotgun (WGS) entry which is preliminary data.</text>
</comment>
<accession>A0ABU9XPW5</accession>
<keyword evidence="3" id="KW-1185">Reference proteome</keyword>